<evidence type="ECO:0000313" key="3">
    <source>
        <dbReference type="Proteomes" id="UP001427805"/>
    </source>
</evidence>
<dbReference type="Pfam" id="PF10754">
    <property type="entry name" value="DUF2569"/>
    <property type="match status" value="1"/>
</dbReference>
<keyword evidence="1" id="KW-0472">Membrane</keyword>
<name>A0ABV0BAB1_9SPHN</name>
<feature type="transmembrane region" description="Helical" evidence="1">
    <location>
        <begin position="57"/>
        <end position="77"/>
    </location>
</feature>
<accession>A0ABV0BAB1</accession>
<dbReference type="EMBL" id="JBDIZK010000009">
    <property type="protein sequence ID" value="MEN3748517.1"/>
    <property type="molecule type" value="Genomic_DNA"/>
</dbReference>
<dbReference type="RefSeq" id="WP_346247545.1">
    <property type="nucleotide sequence ID" value="NZ_JBDIZK010000009.1"/>
</dbReference>
<sequence>MGYSDRELYGVGGWLTFFLVTLGVISPLVSIGSVLMMTSDSATAGALGDAWDTAVRIEWTIVVIVCLAMWFAVYRFLMVRNWTTVVIGISVIWLVASVTLIVEPLIVAGVLGLPLVQLYGAMGATLVRPLIYAGIWTAYLLKSERVANTYRYPERGDEEALAEVFD</sequence>
<reference evidence="2 3" key="1">
    <citation type="submission" date="2024-05" db="EMBL/GenBank/DDBJ databases">
        <title>Sphingomonas sp. HF-S3 16S ribosomal RNA gene Genome sequencing and assembly.</title>
        <authorList>
            <person name="Lee H."/>
        </authorList>
    </citation>
    <scope>NUCLEOTIDE SEQUENCE [LARGE SCALE GENOMIC DNA]</scope>
    <source>
        <strain evidence="2 3">HF-S3</strain>
    </source>
</reference>
<dbReference type="InterPro" id="IPR019690">
    <property type="entry name" value="DUF2569"/>
</dbReference>
<feature type="transmembrane region" description="Helical" evidence="1">
    <location>
        <begin position="12"/>
        <end position="37"/>
    </location>
</feature>
<protein>
    <submittedName>
        <fullName evidence="2">DUF2569 family protein</fullName>
    </submittedName>
</protein>
<organism evidence="2 3">
    <name type="scientific">Sphingomonas rustica</name>
    <dbReference type="NCBI Taxonomy" id="3103142"/>
    <lineage>
        <taxon>Bacteria</taxon>
        <taxon>Pseudomonadati</taxon>
        <taxon>Pseudomonadota</taxon>
        <taxon>Alphaproteobacteria</taxon>
        <taxon>Sphingomonadales</taxon>
        <taxon>Sphingomonadaceae</taxon>
        <taxon>Sphingomonas</taxon>
    </lineage>
</organism>
<comment type="caution">
    <text evidence="2">The sequence shown here is derived from an EMBL/GenBank/DDBJ whole genome shotgun (WGS) entry which is preliminary data.</text>
</comment>
<keyword evidence="3" id="KW-1185">Reference proteome</keyword>
<feature type="transmembrane region" description="Helical" evidence="1">
    <location>
        <begin position="84"/>
        <end position="106"/>
    </location>
</feature>
<feature type="transmembrane region" description="Helical" evidence="1">
    <location>
        <begin position="118"/>
        <end position="141"/>
    </location>
</feature>
<keyword evidence="1" id="KW-0812">Transmembrane</keyword>
<proteinExistence type="predicted"/>
<gene>
    <name evidence="2" type="ORF">TPR58_15180</name>
</gene>
<evidence type="ECO:0000313" key="2">
    <source>
        <dbReference type="EMBL" id="MEN3748517.1"/>
    </source>
</evidence>
<evidence type="ECO:0000256" key="1">
    <source>
        <dbReference type="SAM" id="Phobius"/>
    </source>
</evidence>
<keyword evidence="1" id="KW-1133">Transmembrane helix</keyword>
<dbReference type="Proteomes" id="UP001427805">
    <property type="component" value="Unassembled WGS sequence"/>
</dbReference>